<feature type="region of interest" description="Disordered" evidence="1">
    <location>
        <begin position="448"/>
        <end position="494"/>
    </location>
</feature>
<sequence length="705" mass="78727">MDIAAPTFNSLNKPQKRALILRDQLRYVDPKHLNEFLEGVINDEPPTYTKINGVIKPGLTFVTLKEKATRFDLGNVLLPENNNAIQRVYLVVDNGEIQMRAEDPLPQDENVPDSLPIHGFIARGTVPLFREKFQAIYTRMNSINEARRAAYKMPNQAPVLFHEGETLARLDPSQAEQDRADSQSRKPRKREPNAEVTPHVSNRRKRKGLDIIPEDAKSKTFDTVSSHVKVDLFNSIVKTAFPNFDNLMIASWNVISIYTECGSEFPELHRAIIELKSVLQDFDEAFGSRVDRAAPKYRHDFGGPSPARENDEDNLNRSPRRQGHLSTARAQHSGEGKDEDRPPLTASSANENVGGAADHTHDSAVSDPVQQGNESIALEDNPEQAEYKHEPNVAVWPPILQTQRLEAVGGEREADDDNDDQIPHMDPRLSSRANRHSGIYQYGPRYMAKTHLGGSTPSSTRSPPTQRYSRIASERVKRPREQSDKVDAAEREEILPQFTISELARLREEQESSIDKAGALPSHQKVISPPTAKSSNVDETELGSQHEQYPSLFDEEQHDPIPPSTPTPPPKKQKKKHDLSEYSADTLHKKLQERKAHLVNSFGDMNNVPASHMAPIHQLEAAIKQGKMKDTQGRSSKERSASVCRDNTRRLPGTPSNGMFGTYLGNSILGAKKPTNIAPVAAMYPNAGRKDPRDGGAASSRRRRV</sequence>
<accession>A0A364NAP6</accession>
<dbReference type="AlphaFoldDB" id="A0A364NAP6"/>
<feature type="compositionally biased region" description="Basic and acidic residues" evidence="1">
    <location>
        <begin position="627"/>
        <end position="640"/>
    </location>
</feature>
<feature type="compositionally biased region" description="Low complexity" evidence="1">
    <location>
        <begin position="455"/>
        <end position="470"/>
    </location>
</feature>
<comment type="caution">
    <text evidence="2">The sequence shown here is derived from an EMBL/GenBank/DDBJ whole genome shotgun (WGS) entry which is preliminary data.</text>
</comment>
<feature type="compositionally biased region" description="Polar residues" evidence="1">
    <location>
        <begin position="531"/>
        <end position="548"/>
    </location>
</feature>
<proteinExistence type="predicted"/>
<feature type="region of interest" description="Disordered" evidence="1">
    <location>
        <begin position="627"/>
        <end position="659"/>
    </location>
</feature>
<feature type="compositionally biased region" description="Basic and acidic residues" evidence="1">
    <location>
        <begin position="472"/>
        <end position="494"/>
    </location>
</feature>
<feature type="compositionally biased region" description="Basic and acidic residues" evidence="1">
    <location>
        <begin position="332"/>
        <end position="342"/>
    </location>
</feature>
<feature type="compositionally biased region" description="Pro residues" evidence="1">
    <location>
        <begin position="560"/>
        <end position="570"/>
    </location>
</feature>
<gene>
    <name evidence="2" type="ORF">DDE83_002260</name>
</gene>
<reference evidence="3" key="1">
    <citation type="submission" date="2018-05" db="EMBL/GenBank/DDBJ databases">
        <title>Draft genome sequence of Stemphylium lycopersici strain CIDEFI 213.</title>
        <authorList>
            <person name="Medina R."/>
            <person name="Franco M.E.E."/>
            <person name="Lucentini C.G."/>
            <person name="Saparrat M.C.N."/>
            <person name="Balatti P.A."/>
        </authorList>
    </citation>
    <scope>NUCLEOTIDE SEQUENCE [LARGE SCALE GENOMIC DNA]</scope>
    <source>
        <strain evidence="3">CIDEFI 213</strain>
    </source>
</reference>
<feature type="region of interest" description="Disordered" evidence="1">
    <location>
        <begin position="411"/>
        <end position="435"/>
    </location>
</feature>
<keyword evidence="3" id="KW-1185">Reference proteome</keyword>
<evidence type="ECO:0000313" key="2">
    <source>
        <dbReference type="EMBL" id="RAR14310.1"/>
    </source>
</evidence>
<evidence type="ECO:0000313" key="3">
    <source>
        <dbReference type="Proteomes" id="UP000249619"/>
    </source>
</evidence>
<feature type="region of interest" description="Disordered" evidence="1">
    <location>
        <begin position="168"/>
        <end position="205"/>
    </location>
</feature>
<feature type="region of interest" description="Disordered" evidence="1">
    <location>
        <begin position="512"/>
        <end position="580"/>
    </location>
</feature>
<organism evidence="2 3">
    <name type="scientific">Stemphylium lycopersici</name>
    <name type="common">Tomato gray leaf spot disease fungus</name>
    <name type="synonym">Thyrospora lycopersici</name>
    <dbReference type="NCBI Taxonomy" id="183478"/>
    <lineage>
        <taxon>Eukaryota</taxon>
        <taxon>Fungi</taxon>
        <taxon>Dikarya</taxon>
        <taxon>Ascomycota</taxon>
        <taxon>Pezizomycotina</taxon>
        <taxon>Dothideomycetes</taxon>
        <taxon>Pleosporomycetidae</taxon>
        <taxon>Pleosporales</taxon>
        <taxon>Pleosporineae</taxon>
        <taxon>Pleosporaceae</taxon>
        <taxon>Stemphylium</taxon>
    </lineage>
</organism>
<dbReference type="Proteomes" id="UP000249619">
    <property type="component" value="Unassembled WGS sequence"/>
</dbReference>
<protein>
    <submittedName>
        <fullName evidence="2">Uncharacterized protein</fullName>
    </submittedName>
</protein>
<evidence type="ECO:0000256" key="1">
    <source>
        <dbReference type="SAM" id="MobiDB-lite"/>
    </source>
</evidence>
<feature type="region of interest" description="Disordered" evidence="1">
    <location>
        <begin position="295"/>
        <end position="370"/>
    </location>
</feature>
<name>A0A364NAP6_STELY</name>
<feature type="region of interest" description="Disordered" evidence="1">
    <location>
        <begin position="682"/>
        <end position="705"/>
    </location>
</feature>
<dbReference type="EMBL" id="QGDH01000023">
    <property type="protein sequence ID" value="RAR14310.1"/>
    <property type="molecule type" value="Genomic_DNA"/>
</dbReference>